<dbReference type="KEGG" id="beq:BEWA_005610"/>
<dbReference type="EMBL" id="CP001670">
    <property type="protein sequence ID" value="AFZ81153.1"/>
    <property type="molecule type" value="Genomic_DNA"/>
</dbReference>
<dbReference type="VEuPathDB" id="PiroplasmaDB:BEWA_005610"/>
<proteinExistence type="predicted"/>
<evidence type="ECO:0000313" key="2">
    <source>
        <dbReference type="Proteomes" id="UP000031512"/>
    </source>
</evidence>
<sequence>MDTTVGENHELNQKSELSELKTDFQIFDEPDDELEEFDEIENIVTVDDPEIADWNEDWETAGWDDEDIETDFIKKILQELESYRKAQKSAQ</sequence>
<dbReference type="RefSeq" id="XP_004830819.1">
    <property type="nucleotide sequence ID" value="XM_004830762.1"/>
</dbReference>
<evidence type="ECO:0008006" key="3">
    <source>
        <dbReference type="Google" id="ProtNLM"/>
    </source>
</evidence>
<accession>L0B0V9</accession>
<dbReference type="AlphaFoldDB" id="L0B0V9"/>
<dbReference type="eggNOG" id="ENOG502SG27">
    <property type="taxonomic scope" value="Eukaryota"/>
</dbReference>
<reference evidence="1 2" key="1">
    <citation type="journal article" date="2012" name="BMC Genomics">
        <title>Comparative genomic analysis and phylogenetic position of Theileria equi.</title>
        <authorList>
            <person name="Kappmeyer L.S."/>
            <person name="Thiagarajan M."/>
            <person name="Herndon D.R."/>
            <person name="Ramsay J.D."/>
            <person name="Caler E."/>
            <person name="Djikeng A."/>
            <person name="Gillespie J.J."/>
            <person name="Lau A.O."/>
            <person name="Roalson E.H."/>
            <person name="Silva J.C."/>
            <person name="Silva M.G."/>
            <person name="Suarez C.E."/>
            <person name="Ueti M.W."/>
            <person name="Nene V.M."/>
            <person name="Mealey R.H."/>
            <person name="Knowles D.P."/>
            <person name="Brayton K.A."/>
        </authorList>
    </citation>
    <scope>NUCLEOTIDE SEQUENCE [LARGE SCALE GENOMIC DNA]</scope>
    <source>
        <strain evidence="1 2">WA</strain>
    </source>
</reference>
<dbReference type="OrthoDB" id="364470at2759"/>
<dbReference type="GeneID" id="15805358"/>
<keyword evidence="2" id="KW-1185">Reference proteome</keyword>
<gene>
    <name evidence="1" type="ORF">BEWA_005610</name>
</gene>
<protein>
    <recommendedName>
        <fullName evidence="3">26 proteasome complex subunit DSS1</fullName>
    </recommendedName>
</protein>
<evidence type="ECO:0000313" key="1">
    <source>
        <dbReference type="EMBL" id="AFZ81153.1"/>
    </source>
</evidence>
<name>L0B0V9_THEEQ</name>
<organism evidence="1 2">
    <name type="scientific">Theileria equi strain WA</name>
    <dbReference type="NCBI Taxonomy" id="1537102"/>
    <lineage>
        <taxon>Eukaryota</taxon>
        <taxon>Sar</taxon>
        <taxon>Alveolata</taxon>
        <taxon>Apicomplexa</taxon>
        <taxon>Aconoidasida</taxon>
        <taxon>Piroplasmida</taxon>
        <taxon>Theileriidae</taxon>
        <taxon>Theileria</taxon>
    </lineage>
</organism>
<dbReference type="Proteomes" id="UP000031512">
    <property type="component" value="Chromosome 3"/>
</dbReference>